<evidence type="ECO:0000313" key="4">
    <source>
        <dbReference type="EMBL" id="QFI63606.1"/>
    </source>
</evidence>
<evidence type="ECO:0000256" key="2">
    <source>
        <dbReference type="SAM" id="SignalP"/>
    </source>
</evidence>
<dbReference type="Proteomes" id="UP000325385">
    <property type="component" value="Chromosome"/>
</dbReference>
<feature type="chain" id="PRO_5024875417" evidence="2">
    <location>
        <begin position="23"/>
        <end position="664"/>
    </location>
</feature>
<reference evidence="5" key="1">
    <citation type="submission" date="2018-09" db="EMBL/GenBank/DDBJ databases">
        <title>Nocardia yunnanensis sp. nov., an actinomycete isolated from a soil sample.</title>
        <authorList>
            <person name="Zhang J."/>
        </authorList>
    </citation>
    <scope>NUCLEOTIDE SEQUENCE [LARGE SCALE GENOMIC DNA]</scope>
    <source>
        <strain evidence="5">21-3</strain>
    </source>
</reference>
<dbReference type="InterPro" id="IPR001375">
    <property type="entry name" value="Peptidase_S9_cat"/>
</dbReference>
<organism evidence="4 5">
    <name type="scientific">Qipengyuania flava</name>
    <dbReference type="NCBI Taxonomy" id="192812"/>
    <lineage>
        <taxon>Bacteria</taxon>
        <taxon>Pseudomonadati</taxon>
        <taxon>Pseudomonadota</taxon>
        <taxon>Alphaproteobacteria</taxon>
        <taxon>Sphingomonadales</taxon>
        <taxon>Erythrobacteraceae</taxon>
        <taxon>Qipengyuania</taxon>
    </lineage>
</organism>
<dbReference type="Gene3D" id="3.40.50.1820">
    <property type="entry name" value="alpha/beta hydrolase"/>
    <property type="match status" value="1"/>
</dbReference>
<dbReference type="SUPFAM" id="SSF82171">
    <property type="entry name" value="DPP6 N-terminal domain-like"/>
    <property type="match status" value="1"/>
</dbReference>
<protein>
    <submittedName>
        <fullName evidence="4">S9 family peptidase</fullName>
    </submittedName>
</protein>
<name>A0A5P6NCA8_9SPHN</name>
<dbReference type="RefSeq" id="WP_151885774.1">
    <property type="nucleotide sequence ID" value="NZ_CP032228.1"/>
</dbReference>
<dbReference type="GO" id="GO:0004252">
    <property type="term" value="F:serine-type endopeptidase activity"/>
    <property type="evidence" value="ECO:0007669"/>
    <property type="project" value="TreeGrafter"/>
</dbReference>
<dbReference type="Pfam" id="PF00326">
    <property type="entry name" value="Peptidase_S9"/>
    <property type="match status" value="1"/>
</dbReference>
<dbReference type="SUPFAM" id="SSF53474">
    <property type="entry name" value="alpha/beta-Hydrolases"/>
    <property type="match status" value="1"/>
</dbReference>
<dbReference type="EMBL" id="CP032228">
    <property type="protein sequence ID" value="QFI63606.1"/>
    <property type="molecule type" value="Genomic_DNA"/>
</dbReference>
<evidence type="ECO:0000259" key="3">
    <source>
        <dbReference type="Pfam" id="PF00326"/>
    </source>
</evidence>
<evidence type="ECO:0000256" key="1">
    <source>
        <dbReference type="ARBA" id="ARBA00022801"/>
    </source>
</evidence>
<evidence type="ECO:0000313" key="5">
    <source>
        <dbReference type="Proteomes" id="UP000325385"/>
    </source>
</evidence>
<dbReference type="PANTHER" id="PTHR42776:SF27">
    <property type="entry name" value="DIPEPTIDYL PEPTIDASE FAMILY MEMBER 6"/>
    <property type="match status" value="1"/>
</dbReference>
<dbReference type="PANTHER" id="PTHR42776">
    <property type="entry name" value="SERINE PEPTIDASE S9 FAMILY MEMBER"/>
    <property type="match status" value="1"/>
</dbReference>
<feature type="signal peptide" evidence="2">
    <location>
        <begin position="1"/>
        <end position="22"/>
    </location>
</feature>
<dbReference type="GeneID" id="69697686"/>
<accession>A0A5P6NCA8</accession>
<proteinExistence type="predicted"/>
<dbReference type="GO" id="GO:0006508">
    <property type="term" value="P:proteolysis"/>
    <property type="evidence" value="ECO:0007669"/>
    <property type="project" value="InterPro"/>
</dbReference>
<sequence length="664" mass="72034">MRKYFAGVSAISLCALAAPALAETAEEAAAVFGARQSVLHVSLSPSGNKLAYVAPFGSHGETLYTVDLEAGTPPQRSLVSDDISGDLTSCRWVTDERLICRLYMTTKDATLGEFLGGTRLIAIDADGQNAQSIEAPRNLRALAGIWNGGSIISLNSESSDSSILMSRQYVKEESLNTRLANSEDGIGVISYDIVSGKERKVEGPDKDARFYLADDSGRIRIKATQNLNPSGYYDDTVAYFYRTADSDRWLPLSRVEVAKGYTPGFRPQAVDAKSNLAYGYDVDESGHYALYSMSLDGANTRTKVFAVSDYDVDDVVTLGRRGRVIGASYATEKRYVRYFDPVMDELATALASALPGRPPINIAGASSDENELLVIAASDTDPGMLYMFDQTAKSLSPLLPIREETVGRQLASMKAVTYTAADGTRVPAYLTLPPGSDGKNLPAVVMPHGGPSARDEWGFDWFVQFFAARGYAVLQPNFRGSAGYGANWFGENGFQNWRTAISDVNDAGRWLIAEGIADGSKLSTVGWSYGGYAALQSQVLDSSLYKAVVAIAPVTDLRRLREEDREFSSYSLIAKQLGDGPHLVEGSPTQNVARFASPVLIVHGDADQNVNVEQGRRMNEALVKAGKTVEYIEFDDLAHDLDDSAARKEMLVKIDQFLAASLRN</sequence>
<dbReference type="AlphaFoldDB" id="A0A5P6NCA8"/>
<keyword evidence="1" id="KW-0378">Hydrolase</keyword>
<gene>
    <name evidence="4" type="ORF">D0Y83_10260</name>
</gene>
<dbReference type="InterPro" id="IPR029058">
    <property type="entry name" value="AB_hydrolase_fold"/>
</dbReference>
<keyword evidence="2" id="KW-0732">Signal</keyword>
<feature type="domain" description="Peptidase S9 prolyl oligopeptidase catalytic" evidence="3">
    <location>
        <begin position="457"/>
        <end position="662"/>
    </location>
</feature>